<dbReference type="GO" id="GO:0016787">
    <property type="term" value="F:hydrolase activity"/>
    <property type="evidence" value="ECO:0007669"/>
    <property type="project" value="UniProtKB-KW"/>
</dbReference>
<keyword evidence="2" id="KW-0378">Hydrolase</keyword>
<organism evidence="2 3">
    <name type="scientific">Rosa chinensis</name>
    <name type="common">China rose</name>
    <dbReference type="NCBI Taxonomy" id="74649"/>
    <lineage>
        <taxon>Eukaryota</taxon>
        <taxon>Viridiplantae</taxon>
        <taxon>Streptophyta</taxon>
        <taxon>Embryophyta</taxon>
        <taxon>Tracheophyta</taxon>
        <taxon>Spermatophyta</taxon>
        <taxon>Magnoliopsida</taxon>
        <taxon>eudicotyledons</taxon>
        <taxon>Gunneridae</taxon>
        <taxon>Pentapetalae</taxon>
        <taxon>rosids</taxon>
        <taxon>fabids</taxon>
        <taxon>Rosales</taxon>
        <taxon>Rosaceae</taxon>
        <taxon>Rosoideae</taxon>
        <taxon>Rosoideae incertae sedis</taxon>
        <taxon>Rosa</taxon>
    </lineage>
</organism>
<comment type="caution">
    <text evidence="2">The sequence shown here is derived from an EMBL/GenBank/DDBJ whole genome shotgun (WGS) entry which is preliminary data.</text>
</comment>
<dbReference type="InterPro" id="IPR052160">
    <property type="entry name" value="Gypsy_RT_Integrase-like"/>
</dbReference>
<dbReference type="InterPro" id="IPR036397">
    <property type="entry name" value="RNaseH_sf"/>
</dbReference>
<dbReference type="EC" id="2.7.7.-" evidence="2"/>
<sequence>MGVEIFDCWGIDFMGPFPKSHGNEYIIVAVDYVSKWVEAKATRKNDSKVVTKFLKEHIFSRFGTPRIIISDGGTHFINRTFDALLKKYGVKHKVATPYHPQTSGQVEVSNRDIKWILEKTVNSSRKDWAIKLDDALWAYRTAYKTPIGMSPFRLCYGKNCHLPVELEQKAMWAIKFLNFDLEESGEKRKLDLCELEEIREEAYESAKLFKEKTKVIHDRHLVKKTFLPKQKVLLYNSRLKLFPGKLRSRWSGPFEVVEVFPHGAIAIKNLNGGEPFKVNGHRLKPYMDSTFDSQEEVIILQDVP</sequence>
<evidence type="ECO:0000313" key="2">
    <source>
        <dbReference type="EMBL" id="PRQ45650.1"/>
    </source>
</evidence>
<dbReference type="Proteomes" id="UP000238479">
    <property type="component" value="Chromosome 3"/>
</dbReference>
<dbReference type="Gramene" id="PRQ45650">
    <property type="protein sequence ID" value="PRQ45650"/>
    <property type="gene ID" value="RchiOBHm_Chr3g0493781"/>
</dbReference>
<keyword evidence="3" id="KW-1185">Reference proteome</keyword>
<dbReference type="Gene3D" id="3.30.420.10">
    <property type="entry name" value="Ribonuclease H-like superfamily/Ribonuclease H"/>
    <property type="match status" value="1"/>
</dbReference>
<dbReference type="Pfam" id="PF00665">
    <property type="entry name" value="rve"/>
    <property type="match status" value="1"/>
</dbReference>
<gene>
    <name evidence="2" type="ORF">RchiOBHm_Chr3g0493781</name>
</gene>
<dbReference type="EC" id="3.1.-.-" evidence="2"/>
<dbReference type="AlphaFoldDB" id="A0A2P6RGT9"/>
<dbReference type="PANTHER" id="PTHR47266">
    <property type="entry name" value="ENDONUCLEASE-RELATED"/>
    <property type="match status" value="1"/>
</dbReference>
<dbReference type="EMBL" id="PDCK01000041">
    <property type="protein sequence ID" value="PRQ45650.1"/>
    <property type="molecule type" value="Genomic_DNA"/>
</dbReference>
<dbReference type="GO" id="GO:0016779">
    <property type="term" value="F:nucleotidyltransferase activity"/>
    <property type="evidence" value="ECO:0007669"/>
    <property type="project" value="UniProtKB-KW"/>
</dbReference>
<proteinExistence type="predicted"/>
<feature type="domain" description="Integrase catalytic" evidence="1">
    <location>
        <begin position="1"/>
        <end position="159"/>
    </location>
</feature>
<dbReference type="InterPro" id="IPR012337">
    <property type="entry name" value="RNaseH-like_sf"/>
</dbReference>
<name>A0A2P6RGT9_ROSCH</name>
<dbReference type="InterPro" id="IPR001584">
    <property type="entry name" value="Integrase_cat-core"/>
</dbReference>
<keyword evidence="2" id="KW-0808">Transferase</keyword>
<protein>
    <submittedName>
        <fullName evidence="2">Putative nucleotidyltransferase, Hydrolase</fullName>
        <ecNumber evidence="2">2.7.7.-</ecNumber>
        <ecNumber evidence="2">3.1.-.-</ecNumber>
    </submittedName>
</protein>
<accession>A0A2P6RGT9</accession>
<keyword evidence="2" id="KW-0548">Nucleotidyltransferase</keyword>
<evidence type="ECO:0000259" key="1">
    <source>
        <dbReference type="PROSITE" id="PS50994"/>
    </source>
</evidence>
<dbReference type="STRING" id="74649.A0A2P6RGT9"/>
<dbReference type="SUPFAM" id="SSF53098">
    <property type="entry name" value="Ribonuclease H-like"/>
    <property type="match status" value="1"/>
</dbReference>
<dbReference type="GO" id="GO:0003676">
    <property type="term" value="F:nucleic acid binding"/>
    <property type="evidence" value="ECO:0007669"/>
    <property type="project" value="InterPro"/>
</dbReference>
<evidence type="ECO:0000313" key="3">
    <source>
        <dbReference type="Proteomes" id="UP000238479"/>
    </source>
</evidence>
<reference evidence="2 3" key="1">
    <citation type="journal article" date="2018" name="Nat. Genet.">
        <title>The Rosa genome provides new insights in the design of modern roses.</title>
        <authorList>
            <person name="Bendahmane M."/>
        </authorList>
    </citation>
    <scope>NUCLEOTIDE SEQUENCE [LARGE SCALE GENOMIC DNA]</scope>
    <source>
        <strain evidence="3">cv. Old Blush</strain>
    </source>
</reference>
<dbReference type="OMA" id="WVEACAY"/>
<dbReference type="GO" id="GO:0015074">
    <property type="term" value="P:DNA integration"/>
    <property type="evidence" value="ECO:0007669"/>
    <property type="project" value="InterPro"/>
</dbReference>
<dbReference type="PROSITE" id="PS50994">
    <property type="entry name" value="INTEGRASE"/>
    <property type="match status" value="1"/>
</dbReference>